<feature type="region of interest" description="Disordered" evidence="1">
    <location>
        <begin position="101"/>
        <end position="126"/>
    </location>
</feature>
<dbReference type="Proteomes" id="UP000826195">
    <property type="component" value="Unassembled WGS sequence"/>
</dbReference>
<dbReference type="AlphaFoldDB" id="A0AAV7J5M3"/>
<comment type="caution">
    <text evidence="2">The sequence shown here is derived from an EMBL/GenBank/DDBJ whole genome shotgun (WGS) entry which is preliminary data.</text>
</comment>
<sequence>MSAVPRSFRTPTLNETQPTWVVEGAATLVGSCRGKTEIPDGLANGFTGRTRTDGFMCASLLGLVREVCTDSLSTLHSPLSTLDSAALVSIAGAFPLSSLFGNPENDEDGELPLQEREGSMKPGHHPSQTGIHLALLLFYSLTHL</sequence>
<protein>
    <submittedName>
        <fullName evidence="2">Uncharacterized protein</fullName>
    </submittedName>
</protein>
<dbReference type="EMBL" id="JAHXZJ010000001">
    <property type="protein sequence ID" value="KAH0566631.1"/>
    <property type="molecule type" value="Genomic_DNA"/>
</dbReference>
<name>A0AAV7J5M3_COTGL</name>
<evidence type="ECO:0000313" key="2">
    <source>
        <dbReference type="EMBL" id="KAH0566631.1"/>
    </source>
</evidence>
<evidence type="ECO:0000313" key="3">
    <source>
        <dbReference type="Proteomes" id="UP000826195"/>
    </source>
</evidence>
<accession>A0AAV7J5M3</accession>
<keyword evidence="3" id="KW-1185">Reference proteome</keyword>
<proteinExistence type="predicted"/>
<evidence type="ECO:0000256" key="1">
    <source>
        <dbReference type="SAM" id="MobiDB-lite"/>
    </source>
</evidence>
<organism evidence="2 3">
    <name type="scientific">Cotesia glomerata</name>
    <name type="common">Lepidopteran parasitic wasp</name>
    <name type="synonym">Apanteles glomeratus</name>
    <dbReference type="NCBI Taxonomy" id="32391"/>
    <lineage>
        <taxon>Eukaryota</taxon>
        <taxon>Metazoa</taxon>
        <taxon>Ecdysozoa</taxon>
        <taxon>Arthropoda</taxon>
        <taxon>Hexapoda</taxon>
        <taxon>Insecta</taxon>
        <taxon>Pterygota</taxon>
        <taxon>Neoptera</taxon>
        <taxon>Endopterygota</taxon>
        <taxon>Hymenoptera</taxon>
        <taxon>Apocrita</taxon>
        <taxon>Ichneumonoidea</taxon>
        <taxon>Braconidae</taxon>
        <taxon>Microgastrinae</taxon>
        <taxon>Cotesia</taxon>
    </lineage>
</organism>
<gene>
    <name evidence="2" type="ORF">KQX54_002681</name>
</gene>
<reference evidence="2 3" key="1">
    <citation type="journal article" date="2021" name="J. Hered.">
        <title>A chromosome-level genome assembly of the parasitoid wasp, Cotesia glomerata (Hymenoptera: Braconidae).</title>
        <authorList>
            <person name="Pinto B.J."/>
            <person name="Weis J.J."/>
            <person name="Gamble T."/>
            <person name="Ode P.J."/>
            <person name="Paul R."/>
            <person name="Zaspel J.M."/>
        </authorList>
    </citation>
    <scope>NUCLEOTIDE SEQUENCE [LARGE SCALE GENOMIC DNA]</scope>
    <source>
        <strain evidence="2">CgM1</strain>
    </source>
</reference>